<comment type="caution">
    <text evidence="2">The sequence shown here is derived from an EMBL/GenBank/DDBJ whole genome shotgun (WGS) entry which is preliminary data.</text>
</comment>
<gene>
    <name evidence="2" type="ORF">CPB83DRAFT_840565</name>
</gene>
<organism evidence="2 3">
    <name type="scientific">Crepidotus variabilis</name>
    <dbReference type="NCBI Taxonomy" id="179855"/>
    <lineage>
        <taxon>Eukaryota</taxon>
        <taxon>Fungi</taxon>
        <taxon>Dikarya</taxon>
        <taxon>Basidiomycota</taxon>
        <taxon>Agaricomycotina</taxon>
        <taxon>Agaricomycetes</taxon>
        <taxon>Agaricomycetidae</taxon>
        <taxon>Agaricales</taxon>
        <taxon>Agaricineae</taxon>
        <taxon>Crepidotaceae</taxon>
        <taxon>Crepidotus</taxon>
    </lineage>
</organism>
<feature type="region of interest" description="Disordered" evidence="1">
    <location>
        <begin position="344"/>
        <end position="386"/>
    </location>
</feature>
<reference evidence="2" key="1">
    <citation type="submission" date="2020-11" db="EMBL/GenBank/DDBJ databases">
        <authorList>
            <consortium name="DOE Joint Genome Institute"/>
            <person name="Ahrendt S."/>
            <person name="Riley R."/>
            <person name="Andreopoulos W."/>
            <person name="Labutti K."/>
            <person name="Pangilinan J."/>
            <person name="Ruiz-Duenas F.J."/>
            <person name="Barrasa J.M."/>
            <person name="Sanchez-Garcia M."/>
            <person name="Camarero S."/>
            <person name="Miyauchi S."/>
            <person name="Serrano A."/>
            <person name="Linde D."/>
            <person name="Babiker R."/>
            <person name="Drula E."/>
            <person name="Ayuso-Fernandez I."/>
            <person name="Pacheco R."/>
            <person name="Padilla G."/>
            <person name="Ferreira P."/>
            <person name="Barriuso J."/>
            <person name="Kellner H."/>
            <person name="Castanera R."/>
            <person name="Alfaro M."/>
            <person name="Ramirez L."/>
            <person name="Pisabarro A.G."/>
            <person name="Kuo A."/>
            <person name="Tritt A."/>
            <person name="Lipzen A."/>
            <person name="He G."/>
            <person name="Yan M."/>
            <person name="Ng V."/>
            <person name="Cullen D."/>
            <person name="Martin F."/>
            <person name="Rosso M.-N."/>
            <person name="Henrissat B."/>
            <person name="Hibbett D."/>
            <person name="Martinez A.T."/>
            <person name="Grigoriev I.V."/>
        </authorList>
    </citation>
    <scope>NUCLEOTIDE SEQUENCE</scope>
    <source>
        <strain evidence="2">CBS 506.95</strain>
    </source>
</reference>
<feature type="region of interest" description="Disordered" evidence="1">
    <location>
        <begin position="128"/>
        <end position="223"/>
    </location>
</feature>
<evidence type="ECO:0000256" key="1">
    <source>
        <dbReference type="SAM" id="MobiDB-lite"/>
    </source>
</evidence>
<sequence>MSLNVERNPSLRHNPVFVPSPRWLSNSPAIPRPPNSVGDTSYSESSGGRRSPPRFHENLRSPIPPPPANLHSGAPTTFNVDPGVPFLATEGPSTESERGSLDSRDENSPLPKKFVGGFVTGLRKIRRSLRESSRDYRQQPLEDLYPDGPFGTAPHMPVPQPAPHVANAPPPLRLRDSGYASEPSPLDPLPPERKTSTTEAHVSHDHQHDIVQPSSGPIPHRLRPRKAVTVGPNHEYKPASAYYPLAQNTIPTPPLQATSPMSATLEYGSDYRYMDVPDKSDMSIGSYVRRIQGFIHDISSLPLTSKGRVTYDYYPEIELRDERHRKPAIQWKSRHYTSTKKYDSMFRDPKRDPNEWDGDTSYGDAYDNEDNGHGAFSSSSDSYVQAPHRVSGAKLDLDEEFEPVSRPQTPYSTQPPIPLGLASANATPRPPHPLQQAIEPSPAHSFQWQTSSNPNLVLQYPPPHPIEGGATPASATQPYVLHYQYDPNDPNYFMPNPGEYQPVYAVPPNSQPEFETPQQPIPLHFQPQSQTPQLTQPISPYRTPLQPIPPLPSGSYVYSAANYTPNSDQWEPYPQYLDGTGYVAPEYAEPHYGAQYGAGIHSAGAGFGNNTPQMRVPSGPPSRASTTSTTRRRTRG</sequence>
<keyword evidence="3" id="KW-1185">Reference proteome</keyword>
<feature type="compositionally biased region" description="Pro residues" evidence="1">
    <location>
        <begin position="156"/>
        <end position="172"/>
    </location>
</feature>
<dbReference type="AlphaFoldDB" id="A0A9P6E4C6"/>
<proteinExistence type="predicted"/>
<feature type="compositionally biased region" description="Basic and acidic residues" evidence="1">
    <location>
        <begin position="95"/>
        <end position="107"/>
    </location>
</feature>
<dbReference type="EMBL" id="MU157950">
    <property type="protein sequence ID" value="KAF9522336.1"/>
    <property type="molecule type" value="Genomic_DNA"/>
</dbReference>
<accession>A0A9P6E4C6</accession>
<dbReference type="OrthoDB" id="3244156at2759"/>
<name>A0A9P6E4C6_9AGAR</name>
<feature type="compositionally biased region" description="Basic and acidic residues" evidence="1">
    <location>
        <begin position="344"/>
        <end position="354"/>
    </location>
</feature>
<feature type="compositionally biased region" description="Basic and acidic residues" evidence="1">
    <location>
        <begin position="190"/>
        <end position="209"/>
    </location>
</feature>
<protein>
    <submittedName>
        <fullName evidence="2">Uncharacterized protein</fullName>
    </submittedName>
</protein>
<evidence type="ECO:0000313" key="3">
    <source>
        <dbReference type="Proteomes" id="UP000807306"/>
    </source>
</evidence>
<feature type="region of interest" description="Disordered" evidence="1">
    <location>
        <begin position="1"/>
        <end position="114"/>
    </location>
</feature>
<feature type="region of interest" description="Disordered" evidence="1">
    <location>
        <begin position="607"/>
        <end position="636"/>
    </location>
</feature>
<evidence type="ECO:0000313" key="2">
    <source>
        <dbReference type="EMBL" id="KAF9522336.1"/>
    </source>
</evidence>
<dbReference type="Proteomes" id="UP000807306">
    <property type="component" value="Unassembled WGS sequence"/>
</dbReference>
<feature type="compositionally biased region" description="Basic and acidic residues" evidence="1">
    <location>
        <begin position="128"/>
        <end position="137"/>
    </location>
</feature>